<dbReference type="EMBL" id="JBHSPH010000009">
    <property type="protein sequence ID" value="MFC5864368.1"/>
    <property type="molecule type" value="Genomic_DNA"/>
</dbReference>
<keyword evidence="1 5" id="KW-0378">Hydrolase</keyword>
<protein>
    <submittedName>
        <fullName evidence="5">Alpha/beta hydrolase family protein</fullName>
    </submittedName>
</protein>
<evidence type="ECO:0000256" key="3">
    <source>
        <dbReference type="ARBA" id="ARBA00023098"/>
    </source>
</evidence>
<gene>
    <name evidence="5" type="ORF">ACFPT7_18830</name>
</gene>
<dbReference type="GO" id="GO:0016787">
    <property type="term" value="F:hydrolase activity"/>
    <property type="evidence" value="ECO:0007669"/>
    <property type="project" value="UniProtKB-KW"/>
</dbReference>
<organism evidence="5 6">
    <name type="scientific">Acidicapsa dinghuensis</name>
    <dbReference type="NCBI Taxonomy" id="2218256"/>
    <lineage>
        <taxon>Bacteria</taxon>
        <taxon>Pseudomonadati</taxon>
        <taxon>Acidobacteriota</taxon>
        <taxon>Terriglobia</taxon>
        <taxon>Terriglobales</taxon>
        <taxon>Acidobacteriaceae</taxon>
        <taxon>Acidicapsa</taxon>
    </lineage>
</organism>
<evidence type="ECO:0000256" key="1">
    <source>
        <dbReference type="ARBA" id="ARBA00022801"/>
    </source>
</evidence>
<dbReference type="RefSeq" id="WP_263342102.1">
    <property type="nucleotide sequence ID" value="NZ_JAGSYH010000009.1"/>
</dbReference>
<evidence type="ECO:0000313" key="5">
    <source>
        <dbReference type="EMBL" id="MFC5864368.1"/>
    </source>
</evidence>
<keyword evidence="3" id="KW-0443">Lipid metabolism</keyword>
<keyword evidence="6" id="KW-1185">Reference proteome</keyword>
<reference evidence="6" key="1">
    <citation type="journal article" date="2019" name="Int. J. Syst. Evol. Microbiol.">
        <title>The Global Catalogue of Microorganisms (GCM) 10K type strain sequencing project: providing services to taxonomists for standard genome sequencing and annotation.</title>
        <authorList>
            <consortium name="The Broad Institute Genomics Platform"/>
            <consortium name="The Broad Institute Genome Sequencing Center for Infectious Disease"/>
            <person name="Wu L."/>
            <person name="Ma J."/>
        </authorList>
    </citation>
    <scope>NUCLEOTIDE SEQUENCE [LARGE SCALE GENOMIC DNA]</scope>
    <source>
        <strain evidence="6">JCM 4087</strain>
    </source>
</reference>
<name>A0ABW1ELS8_9BACT</name>
<dbReference type="PANTHER" id="PTHR10272:SF0">
    <property type="entry name" value="PLATELET-ACTIVATING FACTOR ACETYLHYDROLASE"/>
    <property type="match status" value="1"/>
</dbReference>
<comment type="caution">
    <text evidence="5">The sequence shown here is derived from an EMBL/GenBank/DDBJ whole genome shotgun (WGS) entry which is preliminary data.</text>
</comment>
<feature type="region of interest" description="Disordered" evidence="4">
    <location>
        <begin position="390"/>
        <end position="410"/>
    </location>
</feature>
<dbReference type="Proteomes" id="UP001596091">
    <property type="component" value="Unassembled WGS sequence"/>
</dbReference>
<dbReference type="SUPFAM" id="SSF53474">
    <property type="entry name" value="alpha/beta-Hydrolases"/>
    <property type="match status" value="1"/>
</dbReference>
<dbReference type="Gene3D" id="3.40.50.1820">
    <property type="entry name" value="alpha/beta hydrolase"/>
    <property type="match status" value="1"/>
</dbReference>
<dbReference type="PANTHER" id="PTHR10272">
    <property type="entry name" value="PLATELET-ACTIVATING FACTOR ACETYLHYDROLASE"/>
    <property type="match status" value="1"/>
</dbReference>
<evidence type="ECO:0000256" key="4">
    <source>
        <dbReference type="SAM" id="MobiDB-lite"/>
    </source>
</evidence>
<dbReference type="Pfam" id="PF03403">
    <property type="entry name" value="PAF-AH_p_II"/>
    <property type="match status" value="2"/>
</dbReference>
<keyword evidence="2" id="KW-0442">Lipid degradation</keyword>
<accession>A0ABW1ELS8</accession>
<evidence type="ECO:0000256" key="2">
    <source>
        <dbReference type="ARBA" id="ARBA00022963"/>
    </source>
</evidence>
<dbReference type="InterPro" id="IPR029058">
    <property type="entry name" value="AB_hydrolase_fold"/>
</dbReference>
<proteinExistence type="predicted"/>
<sequence>MKPRILAVIIAVGLAGIFVFAEDASKLPQPTGPYGIGRIACDWTDTSRLDTLSPDPTRHRELMVYLWYPTNRPSIEPHGTYLPGAKKIDADPQLGPSMREGYGPTWPQILSGALYSHVVENAPAAKAPKQFPVVIFSHGLGGNGFGYTALFEFLASRGYVVAAIEHPGTADVVVFPDGRLVPITHDTPPPGLTPAQQMQRMMDSVGKGIENGAADERFVLDRLIKENNGSAKEFVLAGRLDLTNVALMGHSAGADFAARACELDARFKSCIALDGAMVPVSALPEFPDHAKIQQPLLYLENHYDEAHMFGTHEQHLAFFKEKEQELSQCPKGSYHVVLSPPGMMHGSFSDTYILHAGNMSEQTAQAVHNLGLVETYILAFLDKNLKGTPAPLLDDPNASHPEATIERLGK</sequence>
<evidence type="ECO:0000313" key="6">
    <source>
        <dbReference type="Proteomes" id="UP001596091"/>
    </source>
</evidence>